<comment type="caution">
    <text evidence="1">The sequence shown here is derived from an EMBL/GenBank/DDBJ whole genome shotgun (WGS) entry which is preliminary data.</text>
</comment>
<feature type="non-terminal residue" evidence="1">
    <location>
        <position position="441"/>
    </location>
</feature>
<organism evidence="1 2">
    <name type="scientific">Amphibiibacter pelophylacis</name>
    <dbReference type="NCBI Taxonomy" id="1799477"/>
    <lineage>
        <taxon>Bacteria</taxon>
        <taxon>Pseudomonadati</taxon>
        <taxon>Pseudomonadota</taxon>
        <taxon>Betaproteobacteria</taxon>
        <taxon>Burkholderiales</taxon>
        <taxon>Sphaerotilaceae</taxon>
        <taxon>Amphibiibacter</taxon>
    </lineage>
</organism>
<reference evidence="1" key="1">
    <citation type="submission" date="2023-10" db="EMBL/GenBank/DDBJ databases">
        <title>Amphibacter perezi, gen. nov., sp. nov. a novel taxa of the family Comamonadaceae, class Betaproteobacteria isolated from the skin microbiota of Pelophylax perezi from different populations.</title>
        <authorList>
            <person name="Costa S."/>
            <person name="Proenca D.N."/>
            <person name="Lopes I."/>
            <person name="Morais P.V."/>
        </authorList>
    </citation>
    <scope>NUCLEOTIDE SEQUENCE</scope>
    <source>
        <strain evidence="1">SL12-8</strain>
    </source>
</reference>
<proteinExistence type="predicted"/>
<dbReference type="Proteomes" id="UP001364695">
    <property type="component" value="Unassembled WGS sequence"/>
</dbReference>
<sequence length="441" mass="44726">MAAILSNVISNSPDASVVRNPDGSFTVTHAYGTDTFSPSGAQAFTRNPLFVALPYSEYVQTSYPFTFVFRDSLSGQQKLINWTINIKGEDDAPVISGVTTGNVVEDGTLIASGTIVVNDPDRLNGVAYQSGTQAATVAGQYGSLTITASGQWVYSLDNRNAAVQALPAGATMTDTIKVTALDGKTQIPVMVTITGVNDVATVTSATASLVEKGTPDTASGKLVVTDVDTGEAILGKLNGTAFTGSTTLKGTYGTLTLAADGAWSYKLDNSASATIALKGGQQVTESFTVTSKDGTGTGAITINVTGTNDAPVISGAAAGAVTENNGTGPVTTTGTLVITDPDAGESGTQAGNYNGTYGKLTLDATGHWTYTLTQSPDIIALLTGDKKTDVINVKTTDGTVVPVTVTINGLSSQLNISAGTGNVAEDSVATATGTLTGNTAT</sequence>
<keyword evidence="2" id="KW-1185">Reference proteome</keyword>
<name>A0ACC6P551_9BURK</name>
<gene>
    <name evidence="1" type="ORF">RV045_13065</name>
</gene>
<evidence type="ECO:0000313" key="1">
    <source>
        <dbReference type="EMBL" id="MEJ7139350.1"/>
    </source>
</evidence>
<dbReference type="EMBL" id="JAWDIE010000024">
    <property type="protein sequence ID" value="MEJ7139350.1"/>
    <property type="molecule type" value="Genomic_DNA"/>
</dbReference>
<evidence type="ECO:0000313" key="2">
    <source>
        <dbReference type="Proteomes" id="UP001364695"/>
    </source>
</evidence>
<protein>
    <submittedName>
        <fullName evidence="1">VCBS domain-containing protein</fullName>
    </submittedName>
</protein>
<accession>A0ACC6P551</accession>